<accession>R4WLI6</accession>
<evidence type="ECO:0000313" key="2">
    <source>
        <dbReference type="EMBL" id="BAN25334.1"/>
    </source>
</evidence>
<keyword evidence="3" id="KW-1185">Reference proteome</keyword>
<feature type="region of interest" description="Disordered" evidence="1">
    <location>
        <begin position="1"/>
        <end position="21"/>
    </location>
</feature>
<proteinExistence type="predicted"/>
<dbReference type="Proteomes" id="UP000013966">
    <property type="component" value="Chromosome 2"/>
</dbReference>
<dbReference type="KEGG" id="buo:BRPE64_BCDS06730"/>
<dbReference type="HOGENOM" id="CLU_3325513_0_0_4"/>
<dbReference type="PATRIC" id="fig|758793.3.peg.3579"/>
<protein>
    <submittedName>
        <fullName evidence="2">Uncharacterized protein</fullName>
    </submittedName>
</protein>
<evidence type="ECO:0000256" key="1">
    <source>
        <dbReference type="SAM" id="MobiDB-lite"/>
    </source>
</evidence>
<dbReference type="EMBL" id="AP013059">
    <property type="protein sequence ID" value="BAN25334.1"/>
    <property type="molecule type" value="Genomic_DNA"/>
</dbReference>
<organism evidence="2 3">
    <name type="scientific">Caballeronia insecticola</name>
    <dbReference type="NCBI Taxonomy" id="758793"/>
    <lineage>
        <taxon>Bacteria</taxon>
        <taxon>Pseudomonadati</taxon>
        <taxon>Pseudomonadota</taxon>
        <taxon>Betaproteobacteria</taxon>
        <taxon>Burkholderiales</taxon>
        <taxon>Burkholderiaceae</taxon>
        <taxon>Caballeronia</taxon>
    </lineage>
</organism>
<reference evidence="2 3" key="2">
    <citation type="journal article" date="2018" name="Int. J. Syst. Evol. Microbiol.">
        <title>Burkholderia insecticola sp. nov., a gut symbiotic bacterium of the bean bug Riptortus pedestris.</title>
        <authorList>
            <person name="Takeshita K."/>
            <person name="Tamaki H."/>
            <person name="Ohbayashi T."/>
            <person name="Meng X.-Y."/>
            <person name="Sone T."/>
            <person name="Mitani Y."/>
            <person name="Peeters C."/>
            <person name="Kikuchi Y."/>
            <person name="Vandamme P."/>
        </authorList>
    </citation>
    <scope>NUCLEOTIDE SEQUENCE [LARGE SCALE GENOMIC DNA]</scope>
    <source>
        <strain evidence="2">RPE64</strain>
    </source>
</reference>
<dbReference type="AlphaFoldDB" id="R4WLI6"/>
<name>R4WLI6_9BURK</name>
<evidence type="ECO:0000313" key="3">
    <source>
        <dbReference type="Proteomes" id="UP000013966"/>
    </source>
</evidence>
<reference evidence="2 3" key="1">
    <citation type="journal article" date="2013" name="Genome Announc.">
        <title>Complete Genome Sequence of Burkholderia sp. Strain RPE64, Bacterial Symbiont of the Bean Bug Riptortus pedestris.</title>
        <authorList>
            <person name="Shibata T.F."/>
            <person name="Maeda T."/>
            <person name="Nikoh N."/>
            <person name="Yamaguchi K."/>
            <person name="Oshima K."/>
            <person name="Hattori M."/>
            <person name="Nishiyama T."/>
            <person name="Hasebe M."/>
            <person name="Fukatsu T."/>
            <person name="Kikuchi Y."/>
            <person name="Shigenobu S."/>
        </authorList>
    </citation>
    <scope>NUCLEOTIDE SEQUENCE [LARGE SCALE GENOMIC DNA]</scope>
</reference>
<feature type="compositionally biased region" description="Basic and acidic residues" evidence="1">
    <location>
        <begin position="1"/>
        <end position="15"/>
    </location>
</feature>
<sequence>MTDRARIEGARDAFAGKKPPTTRQASLFMRHLLQTFSA</sequence>
<gene>
    <name evidence="2" type="ORF">BRPE64_BCDS06730</name>
</gene>